<dbReference type="InterPro" id="IPR023346">
    <property type="entry name" value="Lysozyme-like_dom_sf"/>
</dbReference>
<dbReference type="Proteomes" id="UP001165678">
    <property type="component" value="Unassembled WGS sequence"/>
</dbReference>
<gene>
    <name evidence="3" type="ORF">OQ287_04685</name>
</gene>
<reference evidence="3" key="1">
    <citation type="submission" date="2022-11" db="EMBL/GenBank/DDBJ databases">
        <title>Larsenimonas rhizosphaerae sp. nov., isolated from a tidal mudflat.</title>
        <authorList>
            <person name="Lee S.D."/>
            <person name="Kim I.S."/>
        </authorList>
    </citation>
    <scope>NUCLEOTIDE SEQUENCE</scope>
    <source>
        <strain evidence="3">GH2-1</strain>
    </source>
</reference>
<dbReference type="EMBL" id="JAPIVE010000001">
    <property type="protein sequence ID" value="MCX2523529.1"/>
    <property type="molecule type" value="Genomic_DNA"/>
</dbReference>
<feature type="signal peptide" evidence="1">
    <location>
        <begin position="1"/>
        <end position="32"/>
    </location>
</feature>
<dbReference type="PROSITE" id="PS51782">
    <property type="entry name" value="LYSM"/>
    <property type="match status" value="2"/>
</dbReference>
<accession>A0AA41ZG36</accession>
<comment type="caution">
    <text evidence="3">The sequence shown here is derived from an EMBL/GenBank/DDBJ whole genome shotgun (WGS) entry which is preliminary data.</text>
</comment>
<protein>
    <submittedName>
        <fullName evidence="3">LysM peptidoglycan-binding domain-containing protein</fullName>
    </submittedName>
</protein>
<dbReference type="SMART" id="SM00257">
    <property type="entry name" value="LysM"/>
    <property type="match status" value="2"/>
</dbReference>
<dbReference type="AlphaFoldDB" id="A0AA41ZG36"/>
<evidence type="ECO:0000259" key="2">
    <source>
        <dbReference type="PROSITE" id="PS51782"/>
    </source>
</evidence>
<sequence>MITPRPHRFVRCLTGALVLATSLGGVCLQARADAPAARSFYNSLTLQKTAYHSVWERLRSGMTLAHDTSNPRVRAWIEWYQAHPRHLEHTVEQARPWLRFVTLQVENRNIPAEIALLPFIESAYNPTARHPYSGATGMWQFMPVTGDEMGLDRTWWYDGRKDVVSATSAALGYLDKQRTRWYDGDWLLALAAYNAGAGTVNRAQALAAARSRPTDYWHLHLPAETMDYVPKLLALSAIIAHPARYGMSINTIPDKKTFAEVRTHGQLDLELAARLAGTSLEEIRALNPGYRRWATRPANNGPLLIPVHRKAAFEQALASLPASERDTWQRYTVKPGDALSVIARRYNAPLHIIKARNNLTSSRLRAGQTLLVPGHVDQMLASAAPTTPQARVIVSRGDTLSSIASQHGLTTRQLATINNLSTADVLHPGQTLSLR</sequence>
<organism evidence="3 4">
    <name type="scientific">Larsenimonas rhizosphaerae</name>
    <dbReference type="NCBI Taxonomy" id="2944682"/>
    <lineage>
        <taxon>Bacteria</taxon>
        <taxon>Pseudomonadati</taxon>
        <taxon>Pseudomonadota</taxon>
        <taxon>Gammaproteobacteria</taxon>
        <taxon>Oceanospirillales</taxon>
        <taxon>Halomonadaceae</taxon>
        <taxon>Larsenimonas</taxon>
    </lineage>
</organism>
<evidence type="ECO:0000313" key="3">
    <source>
        <dbReference type="EMBL" id="MCX2523529.1"/>
    </source>
</evidence>
<proteinExistence type="predicted"/>
<keyword evidence="4" id="KW-1185">Reference proteome</keyword>
<dbReference type="RefSeq" id="WP_250937147.1">
    <property type="nucleotide sequence ID" value="NZ_JAMLJK010000001.1"/>
</dbReference>
<dbReference type="InterPro" id="IPR018392">
    <property type="entry name" value="LysM"/>
</dbReference>
<dbReference type="Pfam" id="PF01464">
    <property type="entry name" value="SLT"/>
    <property type="match status" value="1"/>
</dbReference>
<dbReference type="PANTHER" id="PTHR33734">
    <property type="entry name" value="LYSM DOMAIN-CONTAINING GPI-ANCHORED PROTEIN 2"/>
    <property type="match status" value="1"/>
</dbReference>
<dbReference type="SUPFAM" id="SSF54106">
    <property type="entry name" value="LysM domain"/>
    <property type="match status" value="2"/>
</dbReference>
<feature type="domain" description="LysM" evidence="2">
    <location>
        <begin position="329"/>
        <end position="372"/>
    </location>
</feature>
<dbReference type="CDD" id="cd16894">
    <property type="entry name" value="MltD-like"/>
    <property type="match status" value="1"/>
</dbReference>
<dbReference type="InterPro" id="IPR008258">
    <property type="entry name" value="Transglycosylase_SLT_dom_1"/>
</dbReference>
<evidence type="ECO:0000256" key="1">
    <source>
        <dbReference type="SAM" id="SignalP"/>
    </source>
</evidence>
<dbReference type="PANTHER" id="PTHR33734:SF22">
    <property type="entry name" value="MEMBRANE-BOUND LYTIC MUREIN TRANSGLYCOSYLASE D"/>
    <property type="match status" value="1"/>
</dbReference>
<dbReference type="Pfam" id="PF01476">
    <property type="entry name" value="LysM"/>
    <property type="match status" value="2"/>
</dbReference>
<name>A0AA41ZG36_9GAMM</name>
<evidence type="ECO:0000313" key="4">
    <source>
        <dbReference type="Proteomes" id="UP001165678"/>
    </source>
</evidence>
<dbReference type="GO" id="GO:0008932">
    <property type="term" value="F:lytic endotransglycosylase activity"/>
    <property type="evidence" value="ECO:0007669"/>
    <property type="project" value="TreeGrafter"/>
</dbReference>
<dbReference type="SUPFAM" id="SSF53955">
    <property type="entry name" value="Lysozyme-like"/>
    <property type="match status" value="1"/>
</dbReference>
<feature type="chain" id="PRO_5041228937" evidence="1">
    <location>
        <begin position="33"/>
        <end position="435"/>
    </location>
</feature>
<dbReference type="CDD" id="cd00118">
    <property type="entry name" value="LysM"/>
    <property type="match status" value="2"/>
</dbReference>
<feature type="domain" description="LysM" evidence="2">
    <location>
        <begin position="390"/>
        <end position="434"/>
    </location>
</feature>
<dbReference type="Gene3D" id="1.10.530.10">
    <property type="match status" value="1"/>
</dbReference>
<dbReference type="InterPro" id="IPR036779">
    <property type="entry name" value="LysM_dom_sf"/>
</dbReference>
<dbReference type="Gene3D" id="3.10.350.10">
    <property type="entry name" value="LysM domain"/>
    <property type="match status" value="2"/>
</dbReference>
<keyword evidence="1" id="KW-0732">Signal</keyword>